<dbReference type="PANTHER" id="PTHR34933">
    <property type="entry name" value="FLAGELLAR L-RING PROTEIN"/>
    <property type="match status" value="1"/>
</dbReference>
<dbReference type="Pfam" id="PF02107">
    <property type="entry name" value="FlgH"/>
    <property type="match status" value="1"/>
</dbReference>
<evidence type="ECO:0000256" key="3">
    <source>
        <dbReference type="ARBA" id="ARBA00022729"/>
    </source>
</evidence>
<keyword evidence="7" id="KW-0969">Cilium</keyword>
<dbReference type="GO" id="GO:0009279">
    <property type="term" value="C:cell outer membrane"/>
    <property type="evidence" value="ECO:0007669"/>
    <property type="project" value="UniProtKB-SubCell"/>
</dbReference>
<gene>
    <name evidence="7" type="ORF">A45J_2252</name>
</gene>
<keyword evidence="5" id="KW-0975">Bacterial flagellum</keyword>
<keyword evidence="4" id="KW-0472">Membrane</keyword>
<evidence type="ECO:0000256" key="4">
    <source>
        <dbReference type="ARBA" id="ARBA00023136"/>
    </source>
</evidence>
<evidence type="ECO:0000256" key="1">
    <source>
        <dbReference type="ARBA" id="ARBA00004365"/>
    </source>
</evidence>
<accession>A0A5J4L8M5</accession>
<dbReference type="GO" id="GO:0009427">
    <property type="term" value="C:bacterial-type flagellum basal body, distal rod, L ring"/>
    <property type="evidence" value="ECO:0007669"/>
    <property type="project" value="InterPro"/>
</dbReference>
<evidence type="ECO:0000256" key="2">
    <source>
        <dbReference type="ARBA" id="ARBA00004442"/>
    </source>
</evidence>
<protein>
    <submittedName>
        <fullName evidence="7">Flagellar L-ring protein</fullName>
    </submittedName>
</protein>
<keyword evidence="3" id="KW-0732">Signal</keyword>
<reference evidence="7" key="1">
    <citation type="submission" date="2019-10" db="EMBL/GenBank/DDBJ databases">
        <title>Metagenomic sequencing of thiosulfate-disproportionating enrichment culture.</title>
        <authorList>
            <person name="Umezawa K."/>
            <person name="Kojima H."/>
            <person name="Fukui M."/>
        </authorList>
    </citation>
    <scope>NUCLEOTIDE SEQUENCE</scope>
    <source>
        <strain evidence="7">45J</strain>
    </source>
</reference>
<sequence length="256" mass="28175">MKVRSRESKNRSQKKIVCSLCFVLCVLSSVLTGCSSGLKEAREIKEAPMPQRYIETKQKEMYSSEGSLWKDGASLFEDRKAKRVNDLVTILVSEKSAASKKATTSANRDSSADYGLSNFFGMDTDFGVQKLPIVNGFYKGTNVFSPSVKGSGKSDFAGKGDTTREGTLTATITAKVVDVLPNGNMVLESRKEILVNNEKEILVFRGIVRPDDVSSNNTILSQYVADAQIYLVGDGVLDDKQSPGWLARFLDKIWPF</sequence>
<dbReference type="PANTHER" id="PTHR34933:SF1">
    <property type="entry name" value="FLAGELLAR L-RING PROTEIN"/>
    <property type="match status" value="1"/>
</dbReference>
<keyword evidence="7" id="KW-0966">Cell projection</keyword>
<organism evidence="7">
    <name type="scientific">hot springs metagenome</name>
    <dbReference type="NCBI Taxonomy" id="433727"/>
    <lineage>
        <taxon>unclassified sequences</taxon>
        <taxon>metagenomes</taxon>
        <taxon>ecological metagenomes</taxon>
    </lineage>
</organism>
<evidence type="ECO:0000313" key="7">
    <source>
        <dbReference type="EMBL" id="GER94489.1"/>
    </source>
</evidence>
<dbReference type="InterPro" id="IPR000527">
    <property type="entry name" value="Flag_Lring"/>
</dbReference>
<dbReference type="PROSITE" id="PS51257">
    <property type="entry name" value="PROKAR_LIPOPROTEIN"/>
    <property type="match status" value="1"/>
</dbReference>
<dbReference type="GO" id="GO:0003774">
    <property type="term" value="F:cytoskeletal motor activity"/>
    <property type="evidence" value="ECO:0007669"/>
    <property type="project" value="InterPro"/>
</dbReference>
<dbReference type="HAMAP" id="MF_00415">
    <property type="entry name" value="FlgH"/>
    <property type="match status" value="1"/>
</dbReference>
<keyword evidence="6" id="KW-0998">Cell outer membrane</keyword>
<proteinExistence type="inferred from homology"/>
<dbReference type="GO" id="GO:0071973">
    <property type="term" value="P:bacterial-type flagellum-dependent cell motility"/>
    <property type="evidence" value="ECO:0007669"/>
    <property type="project" value="InterPro"/>
</dbReference>
<dbReference type="AlphaFoldDB" id="A0A5J4L8M5"/>
<comment type="subcellular location">
    <subcellularLocation>
        <location evidence="1">Bacterial flagellum</location>
    </subcellularLocation>
    <subcellularLocation>
        <location evidence="2">Cell outer membrane</location>
    </subcellularLocation>
</comment>
<dbReference type="EMBL" id="BLAB01000001">
    <property type="protein sequence ID" value="GER94489.1"/>
    <property type="molecule type" value="Genomic_DNA"/>
</dbReference>
<comment type="caution">
    <text evidence="7">The sequence shown here is derived from an EMBL/GenBank/DDBJ whole genome shotgun (WGS) entry which is preliminary data.</text>
</comment>
<keyword evidence="7" id="KW-0282">Flagellum</keyword>
<evidence type="ECO:0000256" key="6">
    <source>
        <dbReference type="ARBA" id="ARBA00023237"/>
    </source>
</evidence>
<evidence type="ECO:0000256" key="5">
    <source>
        <dbReference type="ARBA" id="ARBA00023143"/>
    </source>
</evidence>
<name>A0A5J4L8M5_9ZZZZ</name>